<dbReference type="CDD" id="cd23992">
    <property type="entry name" value="PBP_GOBP"/>
    <property type="match status" value="1"/>
</dbReference>
<proteinExistence type="evidence at transcript level"/>
<evidence type="ECO:0000313" key="2">
    <source>
        <dbReference type="EMBL" id="ALM64968.1"/>
    </source>
</evidence>
<dbReference type="EMBL" id="KP453837">
    <property type="protein sequence ID" value="ALM64968.1"/>
    <property type="molecule type" value="mRNA"/>
</dbReference>
<accession>A0A0X9DLE1</accession>
<dbReference type="GO" id="GO:0005549">
    <property type="term" value="F:odorant binding"/>
    <property type="evidence" value="ECO:0007669"/>
    <property type="project" value="InterPro"/>
</dbReference>
<keyword evidence="1" id="KW-0732">Signal</keyword>
<feature type="chain" id="PRO_5007071882" evidence="1">
    <location>
        <begin position="19"/>
        <end position="127"/>
    </location>
</feature>
<sequence length="127" mass="14103">MYFPFVVAFALYLPTSSAFLTVPKCLISTGASLRDLDNLATGASLPESSRCFVKCVGEESGLILDGTLHSEHFKALPMVSRLKPDVFIDVRRCLETVQGIKIESCEDIDNLNACMEIVYRQKYFASQ</sequence>
<dbReference type="AlphaFoldDB" id="A0A0X9DLE1"/>
<dbReference type="InterPro" id="IPR036728">
    <property type="entry name" value="PBP_GOBP_sf"/>
</dbReference>
<dbReference type="Gene3D" id="1.10.238.20">
    <property type="entry name" value="Pheromone/general odorant binding protein domain"/>
    <property type="match status" value="1"/>
</dbReference>
<name>A0A0X9DLE1_9CUCU</name>
<reference evidence="2" key="1">
    <citation type="submission" date="2015-01" db="EMBL/GenBank/DDBJ databases">
        <title>Molecular characterization, expression profiling, and prokaryotic expression of odorant binding protein genes in the Chinese white pine beetle, Dendroctonus armandi.</title>
        <authorList>
            <person name="Zhang R.R."/>
            <person name="Li Z.M."/>
            <person name="Wang J."/>
            <person name="Gao G.Q."/>
            <person name="Dai L.L."/>
            <person name="Chen H."/>
        </authorList>
    </citation>
    <scope>NUCLEOTIDE SEQUENCE</scope>
</reference>
<protein>
    <submittedName>
        <fullName evidence="2">Odorant binding protein 6</fullName>
    </submittedName>
</protein>
<organism evidence="2">
    <name type="scientific">Dendroctonus armandi</name>
    <dbReference type="NCBI Taxonomy" id="77159"/>
    <lineage>
        <taxon>Eukaryota</taxon>
        <taxon>Metazoa</taxon>
        <taxon>Ecdysozoa</taxon>
        <taxon>Arthropoda</taxon>
        <taxon>Hexapoda</taxon>
        <taxon>Insecta</taxon>
        <taxon>Pterygota</taxon>
        <taxon>Neoptera</taxon>
        <taxon>Endopterygota</taxon>
        <taxon>Coleoptera</taxon>
        <taxon>Polyphaga</taxon>
        <taxon>Cucujiformia</taxon>
        <taxon>Curculionidae</taxon>
        <taxon>Scolytinae</taxon>
        <taxon>Dendroctonus</taxon>
    </lineage>
</organism>
<feature type="signal peptide" evidence="1">
    <location>
        <begin position="1"/>
        <end position="18"/>
    </location>
</feature>
<evidence type="ECO:0000256" key="1">
    <source>
        <dbReference type="SAM" id="SignalP"/>
    </source>
</evidence>
<dbReference type="SUPFAM" id="SSF47565">
    <property type="entry name" value="Insect pheromone/odorant-binding proteins"/>
    <property type="match status" value="1"/>
</dbReference>
<gene>
    <name evidence="2" type="primary">obp6</name>
</gene>